<evidence type="ECO:0000256" key="1">
    <source>
        <dbReference type="ARBA" id="ARBA00006192"/>
    </source>
</evidence>
<dbReference type="Proteomes" id="UP000015241">
    <property type="component" value="Unassembled WGS sequence"/>
</dbReference>
<evidence type="ECO:0000313" key="7">
    <source>
        <dbReference type="EMBL" id="EPT03976.1"/>
    </source>
</evidence>
<evidence type="ECO:0000256" key="6">
    <source>
        <dbReference type="SAM" id="MobiDB-lite"/>
    </source>
</evidence>
<feature type="repeat" description="PPR" evidence="5">
    <location>
        <begin position="764"/>
        <end position="798"/>
    </location>
</feature>
<proteinExistence type="inferred from homology"/>
<protein>
    <recommendedName>
        <fullName evidence="9">Pentacotripeptide-repeat region of PRORP domain-containing protein</fullName>
    </recommendedName>
</protein>
<feature type="repeat" description="PPR" evidence="5">
    <location>
        <begin position="472"/>
        <end position="506"/>
    </location>
</feature>
<dbReference type="InterPro" id="IPR002885">
    <property type="entry name" value="PPR_rpt"/>
</dbReference>
<dbReference type="InterPro" id="IPR011990">
    <property type="entry name" value="TPR-like_helical_dom_sf"/>
</dbReference>
<dbReference type="AlphaFoldDB" id="S8FRV6"/>
<gene>
    <name evidence="7" type="ORF">FOMPIDRAFT_1046450</name>
</gene>
<feature type="repeat" description="PPR" evidence="5">
    <location>
        <begin position="799"/>
        <end position="833"/>
    </location>
</feature>
<dbReference type="PANTHER" id="PTHR47936:SF1">
    <property type="entry name" value="PENTATRICOPEPTIDE REPEAT-CONTAINING PROTEIN GUN1, CHLOROPLASTIC"/>
    <property type="match status" value="1"/>
</dbReference>
<dbReference type="eggNOG" id="KOG4197">
    <property type="taxonomic scope" value="Eukaryota"/>
</dbReference>
<dbReference type="Pfam" id="PF13812">
    <property type="entry name" value="PPR_3"/>
    <property type="match status" value="2"/>
</dbReference>
<accession>S8FRV6</accession>
<reference evidence="7 8" key="1">
    <citation type="journal article" date="2012" name="Science">
        <title>The Paleozoic origin of enzymatic lignin decomposition reconstructed from 31 fungal genomes.</title>
        <authorList>
            <person name="Floudas D."/>
            <person name="Binder M."/>
            <person name="Riley R."/>
            <person name="Barry K."/>
            <person name="Blanchette R.A."/>
            <person name="Henrissat B."/>
            <person name="Martinez A.T."/>
            <person name="Otillar R."/>
            <person name="Spatafora J.W."/>
            <person name="Yadav J.S."/>
            <person name="Aerts A."/>
            <person name="Benoit I."/>
            <person name="Boyd A."/>
            <person name="Carlson A."/>
            <person name="Copeland A."/>
            <person name="Coutinho P.M."/>
            <person name="de Vries R.P."/>
            <person name="Ferreira P."/>
            <person name="Findley K."/>
            <person name="Foster B."/>
            <person name="Gaskell J."/>
            <person name="Glotzer D."/>
            <person name="Gorecki P."/>
            <person name="Heitman J."/>
            <person name="Hesse C."/>
            <person name="Hori C."/>
            <person name="Igarashi K."/>
            <person name="Jurgens J.A."/>
            <person name="Kallen N."/>
            <person name="Kersten P."/>
            <person name="Kohler A."/>
            <person name="Kuees U."/>
            <person name="Kumar T.K.A."/>
            <person name="Kuo A."/>
            <person name="LaButti K."/>
            <person name="Larrondo L.F."/>
            <person name="Lindquist E."/>
            <person name="Ling A."/>
            <person name="Lombard V."/>
            <person name="Lucas S."/>
            <person name="Lundell T."/>
            <person name="Martin R."/>
            <person name="McLaughlin D.J."/>
            <person name="Morgenstern I."/>
            <person name="Morin E."/>
            <person name="Murat C."/>
            <person name="Nagy L.G."/>
            <person name="Nolan M."/>
            <person name="Ohm R.A."/>
            <person name="Patyshakuliyeva A."/>
            <person name="Rokas A."/>
            <person name="Ruiz-Duenas F.J."/>
            <person name="Sabat G."/>
            <person name="Salamov A."/>
            <person name="Samejima M."/>
            <person name="Schmutz J."/>
            <person name="Slot J.C."/>
            <person name="St John F."/>
            <person name="Stenlid J."/>
            <person name="Sun H."/>
            <person name="Sun S."/>
            <person name="Syed K."/>
            <person name="Tsang A."/>
            <person name="Wiebenga A."/>
            <person name="Young D."/>
            <person name="Pisabarro A."/>
            <person name="Eastwood D.C."/>
            <person name="Martin F."/>
            <person name="Cullen D."/>
            <person name="Grigoriev I.V."/>
            <person name="Hibbett D.S."/>
        </authorList>
    </citation>
    <scope>NUCLEOTIDE SEQUENCE</scope>
    <source>
        <strain evidence="8">FP-58527</strain>
    </source>
</reference>
<dbReference type="PROSITE" id="PS51375">
    <property type="entry name" value="PPR"/>
    <property type="match status" value="3"/>
</dbReference>
<evidence type="ECO:0000256" key="5">
    <source>
        <dbReference type="PROSITE-ProRule" id="PRU00708"/>
    </source>
</evidence>
<feature type="region of interest" description="Disordered" evidence="6">
    <location>
        <begin position="923"/>
        <end position="944"/>
    </location>
</feature>
<dbReference type="EMBL" id="KE504128">
    <property type="protein sequence ID" value="EPT03976.1"/>
    <property type="molecule type" value="Genomic_DNA"/>
</dbReference>
<dbReference type="NCBIfam" id="TIGR00756">
    <property type="entry name" value="PPR"/>
    <property type="match status" value="3"/>
</dbReference>
<evidence type="ECO:0000256" key="3">
    <source>
        <dbReference type="ARBA" id="ARBA00044493"/>
    </source>
</evidence>
<dbReference type="Gene3D" id="1.25.40.10">
    <property type="entry name" value="Tetratricopeptide repeat domain"/>
    <property type="match status" value="3"/>
</dbReference>
<dbReference type="HOGENOM" id="CLU_013696_0_0_1"/>
<dbReference type="InParanoid" id="S8FRV6"/>
<evidence type="ECO:0000256" key="4">
    <source>
        <dbReference type="ARBA" id="ARBA00044511"/>
    </source>
</evidence>
<feature type="region of interest" description="Disordered" evidence="6">
    <location>
        <begin position="658"/>
        <end position="677"/>
    </location>
</feature>
<organism evidence="7 8">
    <name type="scientific">Fomitopsis schrenkii</name>
    <name type="common">Brown rot fungus</name>
    <dbReference type="NCBI Taxonomy" id="2126942"/>
    <lineage>
        <taxon>Eukaryota</taxon>
        <taxon>Fungi</taxon>
        <taxon>Dikarya</taxon>
        <taxon>Basidiomycota</taxon>
        <taxon>Agaricomycotina</taxon>
        <taxon>Agaricomycetes</taxon>
        <taxon>Polyporales</taxon>
        <taxon>Fomitopsis</taxon>
    </lineage>
</organism>
<evidence type="ECO:0000313" key="8">
    <source>
        <dbReference type="Proteomes" id="UP000015241"/>
    </source>
</evidence>
<evidence type="ECO:0000256" key="2">
    <source>
        <dbReference type="ARBA" id="ARBA00022737"/>
    </source>
</evidence>
<feature type="compositionally biased region" description="Polar residues" evidence="6">
    <location>
        <begin position="927"/>
        <end position="944"/>
    </location>
</feature>
<evidence type="ECO:0008006" key="9">
    <source>
        <dbReference type="Google" id="ProtNLM"/>
    </source>
</evidence>
<keyword evidence="2" id="KW-0677">Repeat</keyword>
<feature type="compositionally biased region" description="Basic and acidic residues" evidence="6">
    <location>
        <begin position="658"/>
        <end position="667"/>
    </location>
</feature>
<sequence length="944" mass="105187">MAIDIRPERDIVISTRAFEHQDSGVDESFEELVAVFPNWVASSAMAGDRDHGVQSENSKLQNAGTHGGQHICLLLANPSILGSCSRITPLLHNAHPQDITQGGLREVTLRVTPTVDALESRPGIRAPQTNGVTPRIYASNRRMQTPSVGQVRGIEDVGKLGGGIALEDGAAHVPRGDADTTDTRPRVIRNPIPKVDLPEAAIDGMFLRLSQTGSVPDAAENSKWAQLREHLREPGQVVILAVKLSRTRQPHRVLRVLALAHMLGCKLQQHGYESIAYHLASADHWSLVTSLVELARRHSGRTTLRLLNWRARALVKLQDFAALDRVLDIYEQEQVRPDRRTFHIIIAGHLRNRDLARAKRCLAFMVEAGIEADASTHSLIIASYRQFGLAKSVQSRALDVLYQTDDCSATNIVNSLIQQCLDKDDIQGAMRYFALFDASSTPSTGGDSIHLDGELRSKEFVDVHSDKTPSQDAHTFTILINHFSKQGDLRRVLHILGRMRESGIEPDSSVAAALVHAYFSAGEAVEAVHAVASLCRPRRVPYAFFRWLGLTAGRRNGPSLLPAGLPLTTEIFNALVRGSLATHGINGMANVLRIMNWCNIEPDETTAHILLLYLDKVEGASPRDIMRHFRRLLPLQVIPTIQHLNVILTSILRREAQQRRQMDRKPPVESSTPSDGAEVESLAWDWISGTTKNSYDPAAGLEIPRWLSYRTQVQPILDSLSDREVRSDRATYALRIRHDAVIKRDLEMAKETFQAMINRGLHPNKYHFAAVMEGYAARGDVEGAMAVMDSALKEGIRPNVEMYTILITACTRSKRPRRAFRIFQAMLAKGVQPDVLCVLALTWSFFVARQTGKARRILLQLWPTVVGIQDGLDTTVPLKNLMQAFALHAKNTNRKILSRQQARMLRWKVNEIMRRWTKTWPRRDTLHSSTTSAPAVSSQPTNGS</sequence>
<dbReference type="PANTHER" id="PTHR47936">
    <property type="entry name" value="PPR_LONG DOMAIN-CONTAINING PROTEIN"/>
    <property type="match status" value="1"/>
</dbReference>
<dbReference type="OrthoDB" id="185373at2759"/>
<comment type="subunit">
    <text evidence="4">Binds to mitochondrial small subunit 15S rRNA.</text>
</comment>
<dbReference type="STRING" id="743788.S8FRV6"/>
<keyword evidence="8" id="KW-1185">Reference proteome</keyword>
<comment type="similarity">
    <text evidence="1">Belongs to the CCM1 family.</text>
</comment>
<name>S8FRV6_FOMSC</name>
<comment type="function">
    <text evidence="3">Regulates mitochondrial small subunit maturation by controlling 15S rRNA 5'-end processing. Localizes to the 5' precursor of the 15S rRNA in a position that is subsequently occupied by mS47 in the mature yeast mtSSU. Uses structure and sequence-specific RNA recognition, binding to a single-stranded region of the precursor and specifically recognizing bases -6 to -1. The exchange of Ccm1 for mS47 is coupled to the irreversible removal of precursor rRNA that is accompanied by conformational changes of the mitoribosomal proteins uS5m and mS26. These conformational changes signal completion of 5'-end rRNA processing through protection of the mature 5'-end of the 15S rRNA and stabilization of mS47. The removal of the 5' precursor together with the dissociation of Ccm1 may be catalyzed by the 5'-3' exoribonuclease Pet127. Involved in the specific removal of group I introns in mitochondrial encoded transcripts.</text>
</comment>